<name>A0A557SSA9_9ARCH</name>
<keyword evidence="2" id="KW-1185">Reference proteome</keyword>
<dbReference type="Proteomes" id="UP000315289">
    <property type="component" value="Unassembled WGS sequence"/>
</dbReference>
<evidence type="ECO:0000313" key="1">
    <source>
        <dbReference type="EMBL" id="TVP39500.1"/>
    </source>
</evidence>
<gene>
    <name evidence="1" type="ORF">NARC_150094</name>
</gene>
<sequence length="267" mass="30788">MNEFITLIQRIRHFPISDSEKKILYNIINNRQRDSNNKITKLKNFFGFTINKKVENLSTTSFETNSLMEKGIIEPNNTPIDSNSKVVSNQQVTNEKCKLTSLGLIHIFSNKYTYSPDFLIKYNDDIVLHELLFKHFQSNTIKTATAKFFNIITDYLTTSSNYIINLSLGQDKPLTADMKEEIEHKIKIYSLILGFKITVLFNDYNIISSNIGTNNEKVIFAIHQVETLMKKNLSKDPKFLNLLSTVSSEFNSGYNDFISFIGQDNKH</sequence>
<protein>
    <submittedName>
        <fullName evidence="1">Uncharacterized protein</fullName>
    </submittedName>
</protein>
<dbReference type="EMBL" id="VOAH01000015">
    <property type="protein sequence ID" value="TVP39500.1"/>
    <property type="molecule type" value="Genomic_DNA"/>
</dbReference>
<reference evidence="1 2" key="1">
    <citation type="journal article" date="2019" name="Front. Microbiol.">
        <title>Ammonia Oxidation by the Arctic Terrestrial Thaumarchaeote Candidatus Nitrosocosmicus arcticus Is Stimulated by Increasing Temperatures.</title>
        <authorList>
            <person name="Alves R.J.E."/>
            <person name="Kerou M."/>
            <person name="Zappe A."/>
            <person name="Bittner R."/>
            <person name="Abby S.S."/>
            <person name="Schmidt H.A."/>
            <person name="Pfeifer K."/>
            <person name="Schleper C."/>
        </authorList>
    </citation>
    <scope>NUCLEOTIDE SEQUENCE [LARGE SCALE GENOMIC DNA]</scope>
    <source>
        <strain evidence="1 2">Kfb</strain>
    </source>
</reference>
<proteinExistence type="predicted"/>
<evidence type="ECO:0000313" key="2">
    <source>
        <dbReference type="Proteomes" id="UP000315289"/>
    </source>
</evidence>
<accession>A0A557SSA9</accession>
<comment type="caution">
    <text evidence="1">The sequence shown here is derived from an EMBL/GenBank/DDBJ whole genome shotgun (WGS) entry which is preliminary data.</text>
</comment>
<dbReference type="AlphaFoldDB" id="A0A557SSA9"/>
<organism evidence="1 2">
    <name type="scientific">Candidatus Nitrosocosmicus arcticus</name>
    <dbReference type="NCBI Taxonomy" id="2035267"/>
    <lineage>
        <taxon>Archaea</taxon>
        <taxon>Nitrososphaerota</taxon>
        <taxon>Nitrososphaeria</taxon>
        <taxon>Nitrososphaerales</taxon>
        <taxon>Nitrososphaeraceae</taxon>
        <taxon>Candidatus Nitrosocosmicus</taxon>
    </lineage>
</organism>
<dbReference type="OrthoDB" id="11448at2157"/>
<dbReference type="RefSeq" id="WP_144733799.1">
    <property type="nucleotide sequence ID" value="NZ_ML675590.1"/>
</dbReference>